<keyword evidence="2" id="KW-0413">Isomerase</keyword>
<organism evidence="2 3">
    <name type="scientific">Leucobacter denitrificans</name>
    <dbReference type="NCBI Taxonomy" id="683042"/>
    <lineage>
        <taxon>Bacteria</taxon>
        <taxon>Bacillati</taxon>
        <taxon>Actinomycetota</taxon>
        <taxon>Actinomycetes</taxon>
        <taxon>Micrococcales</taxon>
        <taxon>Microbacteriaceae</taxon>
        <taxon>Leucobacter</taxon>
    </lineage>
</organism>
<dbReference type="InterPro" id="IPR029045">
    <property type="entry name" value="ClpP/crotonase-like_dom_sf"/>
</dbReference>
<dbReference type="PANTHER" id="PTHR43802">
    <property type="entry name" value="ENOYL-COA HYDRATASE"/>
    <property type="match status" value="1"/>
</dbReference>
<dbReference type="EMBL" id="CP060716">
    <property type="protein sequence ID" value="QNN62974.1"/>
    <property type="molecule type" value="Genomic_DNA"/>
</dbReference>
<comment type="similarity">
    <text evidence="1">Belongs to the enoyl-CoA hydratase/isomerase family.</text>
</comment>
<reference evidence="2 3" key="1">
    <citation type="submission" date="2020-08" db="EMBL/GenBank/DDBJ databases">
        <title>Genome sequence of Leucobacter denitrificans KACC 14055T.</title>
        <authorList>
            <person name="Hyun D.-W."/>
            <person name="Bae J.-W."/>
        </authorList>
    </citation>
    <scope>NUCLEOTIDE SEQUENCE [LARGE SCALE GENOMIC DNA]</scope>
    <source>
        <strain evidence="2 3">KACC 14055</strain>
    </source>
</reference>
<evidence type="ECO:0000313" key="2">
    <source>
        <dbReference type="EMBL" id="QNN62974.1"/>
    </source>
</evidence>
<proteinExistence type="inferred from homology"/>
<dbReference type="CDD" id="cd06558">
    <property type="entry name" value="crotonase-like"/>
    <property type="match status" value="1"/>
</dbReference>
<dbReference type="Pfam" id="PF00378">
    <property type="entry name" value="ECH_1"/>
    <property type="match status" value="1"/>
</dbReference>
<evidence type="ECO:0000256" key="1">
    <source>
        <dbReference type="ARBA" id="ARBA00005254"/>
    </source>
</evidence>
<dbReference type="Gene3D" id="3.90.226.10">
    <property type="entry name" value="2-enoyl-CoA Hydratase, Chain A, domain 1"/>
    <property type="match status" value="1"/>
</dbReference>
<dbReference type="PANTHER" id="PTHR43802:SF1">
    <property type="entry name" value="IP11341P-RELATED"/>
    <property type="match status" value="1"/>
</dbReference>
<dbReference type="AlphaFoldDB" id="A0A7G9S549"/>
<sequence>MALPLQITVEDLAAGRVDRLLGDYDPEAREIVTLVSVDHPVSTETLHRAAVRAMSTDRILIGVARRMLPMSSDVDILLEEFATTFAVNGGGNDSVVFTDEVDARAIGLAEAVARNPHSSTIFLDTLRATASLDVPDALQVESLAYSALLGGGEFREWLAGREAPSSPPMVADPVLARRKGDTLHITLNRPQRRNAYGAQLRNELVRALTIAEADESIELVIVDGAGTSFCAGGDLAEFGLAANHSEAHLIRTRGGAGRLVDALRDRIRFEIHGPCVGAGVEIPALAGRLVADPHTTFLLPEVSMGLIPGAGGTVSLPRRIGRWRSFALCVTAQHIDAEQALSWGLVDEVRPREAAIEL</sequence>
<accession>A0A7G9S549</accession>
<gene>
    <name evidence="2" type="ORF">H9L06_00870</name>
</gene>
<dbReference type="InterPro" id="IPR001753">
    <property type="entry name" value="Enoyl-CoA_hydra/iso"/>
</dbReference>
<keyword evidence="3" id="KW-1185">Reference proteome</keyword>
<evidence type="ECO:0000313" key="3">
    <source>
        <dbReference type="Proteomes" id="UP000515934"/>
    </source>
</evidence>
<dbReference type="SUPFAM" id="SSF52096">
    <property type="entry name" value="ClpP/crotonase"/>
    <property type="match status" value="1"/>
</dbReference>
<name>A0A7G9S549_9MICO</name>
<dbReference type="KEGG" id="ldn:H9L06_00870"/>
<dbReference type="GO" id="GO:0016853">
    <property type="term" value="F:isomerase activity"/>
    <property type="evidence" value="ECO:0007669"/>
    <property type="project" value="UniProtKB-KW"/>
</dbReference>
<protein>
    <submittedName>
        <fullName evidence="2">Enoyl-CoA hydratase/isomerase family protein</fullName>
    </submittedName>
</protein>
<dbReference type="Proteomes" id="UP000515934">
    <property type="component" value="Chromosome"/>
</dbReference>